<dbReference type="HOGENOM" id="CLU_1963918_0_0_1"/>
<keyword evidence="1" id="KW-0472">Membrane</keyword>
<sequence length="128" mass="14263">MVKGCSYCHFSLAGAVSYSCVLVFNVTANHPASARKQIPNRHHHDKDNEARHIVWVGSLSLLLLAGLRAQVGTLSLELFRDVVGALSSLKNLHGEEIRYTRLLLHLLHVLVRYCDEAQEADEVLVSLH</sequence>
<proteinExistence type="predicted"/>
<protein>
    <submittedName>
        <fullName evidence="2">Uncharacterized protein</fullName>
    </submittedName>
</protein>
<dbReference type="EMBL" id="ANIZ01002401">
    <property type="protein sequence ID" value="ETI40947.1"/>
    <property type="molecule type" value="Genomic_DNA"/>
</dbReference>
<organism evidence="2 3">
    <name type="scientific">Phytophthora nicotianae P1569</name>
    <dbReference type="NCBI Taxonomy" id="1317065"/>
    <lineage>
        <taxon>Eukaryota</taxon>
        <taxon>Sar</taxon>
        <taxon>Stramenopiles</taxon>
        <taxon>Oomycota</taxon>
        <taxon>Peronosporomycetes</taxon>
        <taxon>Peronosporales</taxon>
        <taxon>Peronosporaceae</taxon>
        <taxon>Phytophthora</taxon>
    </lineage>
</organism>
<feature type="transmembrane region" description="Helical" evidence="1">
    <location>
        <begin position="53"/>
        <end position="71"/>
    </location>
</feature>
<dbReference type="Proteomes" id="UP000018721">
    <property type="component" value="Unassembled WGS sequence"/>
</dbReference>
<name>V9ES93_PHYNI</name>
<dbReference type="PROSITE" id="PS51257">
    <property type="entry name" value="PROKAR_LIPOPROTEIN"/>
    <property type="match status" value="1"/>
</dbReference>
<comment type="caution">
    <text evidence="2">The sequence shown here is derived from an EMBL/GenBank/DDBJ whole genome shotgun (WGS) entry which is preliminary data.</text>
</comment>
<keyword evidence="1" id="KW-1133">Transmembrane helix</keyword>
<keyword evidence="1" id="KW-0812">Transmembrane</keyword>
<gene>
    <name evidence="2" type="ORF">F443_13784</name>
</gene>
<evidence type="ECO:0000313" key="2">
    <source>
        <dbReference type="EMBL" id="ETI40947.1"/>
    </source>
</evidence>
<reference evidence="2 3" key="1">
    <citation type="submission" date="2013-11" db="EMBL/GenBank/DDBJ databases">
        <title>The Genome Sequence of Phytophthora parasitica P1569.</title>
        <authorList>
            <consortium name="The Broad Institute Genomics Platform"/>
            <person name="Russ C."/>
            <person name="Tyler B."/>
            <person name="Panabieres F."/>
            <person name="Shan W."/>
            <person name="Tripathy S."/>
            <person name="Grunwald N."/>
            <person name="Machado M."/>
            <person name="Johnson C.S."/>
            <person name="Arredondo F."/>
            <person name="Hong C."/>
            <person name="Coffey M."/>
            <person name="Young S.K."/>
            <person name="Zeng Q."/>
            <person name="Gargeya S."/>
            <person name="Fitzgerald M."/>
            <person name="Abouelleil A."/>
            <person name="Alvarado L."/>
            <person name="Chapman S.B."/>
            <person name="Gainer-Dewar J."/>
            <person name="Goldberg J."/>
            <person name="Griggs A."/>
            <person name="Gujja S."/>
            <person name="Hansen M."/>
            <person name="Howarth C."/>
            <person name="Imamovic A."/>
            <person name="Ireland A."/>
            <person name="Larimer J."/>
            <person name="McCowan C."/>
            <person name="Murphy C."/>
            <person name="Pearson M."/>
            <person name="Poon T.W."/>
            <person name="Priest M."/>
            <person name="Roberts A."/>
            <person name="Saif S."/>
            <person name="Shea T."/>
            <person name="Sykes S."/>
            <person name="Wortman J."/>
            <person name="Nusbaum C."/>
            <person name="Birren B."/>
        </authorList>
    </citation>
    <scope>NUCLEOTIDE SEQUENCE [LARGE SCALE GENOMIC DNA]</scope>
    <source>
        <strain evidence="2 3">P1569</strain>
    </source>
</reference>
<keyword evidence="3" id="KW-1185">Reference proteome</keyword>
<dbReference type="AlphaFoldDB" id="V9ES93"/>
<evidence type="ECO:0000313" key="3">
    <source>
        <dbReference type="Proteomes" id="UP000018721"/>
    </source>
</evidence>
<evidence type="ECO:0000256" key="1">
    <source>
        <dbReference type="SAM" id="Phobius"/>
    </source>
</evidence>
<feature type="transmembrane region" description="Helical" evidence="1">
    <location>
        <begin position="12"/>
        <end position="32"/>
    </location>
</feature>
<accession>V9ES93</accession>